<feature type="chain" id="PRO_5012887458" description="Secreted protein" evidence="1">
    <location>
        <begin position="21"/>
        <end position="74"/>
    </location>
</feature>
<evidence type="ECO:0000256" key="1">
    <source>
        <dbReference type="SAM" id="SignalP"/>
    </source>
</evidence>
<name>A0A1R3KRK2_9ROSI</name>
<evidence type="ECO:0008006" key="4">
    <source>
        <dbReference type="Google" id="ProtNLM"/>
    </source>
</evidence>
<dbReference type="Proteomes" id="UP000187203">
    <property type="component" value="Unassembled WGS sequence"/>
</dbReference>
<protein>
    <recommendedName>
        <fullName evidence="4">Secreted protein</fullName>
    </recommendedName>
</protein>
<evidence type="ECO:0000313" key="3">
    <source>
        <dbReference type="Proteomes" id="UP000187203"/>
    </source>
</evidence>
<comment type="caution">
    <text evidence="2">The sequence shown here is derived from an EMBL/GenBank/DDBJ whole genome shotgun (WGS) entry which is preliminary data.</text>
</comment>
<keyword evidence="1" id="KW-0732">Signal</keyword>
<feature type="signal peptide" evidence="1">
    <location>
        <begin position="1"/>
        <end position="20"/>
    </location>
</feature>
<keyword evidence="3" id="KW-1185">Reference proteome</keyword>
<gene>
    <name evidence="2" type="ORF">COLO4_05251</name>
</gene>
<evidence type="ECO:0000313" key="2">
    <source>
        <dbReference type="EMBL" id="OMP09658.1"/>
    </source>
</evidence>
<accession>A0A1R3KRK2</accession>
<sequence>MATRFIIMLMAASLHTASKSQKLYLAAAPKLLERTKPNALLHPLLSLLRLALCQRAVSRSITVLKTLIQRCLIA</sequence>
<dbReference type="AlphaFoldDB" id="A0A1R3KRK2"/>
<proteinExistence type="predicted"/>
<organism evidence="2 3">
    <name type="scientific">Corchorus olitorius</name>
    <dbReference type="NCBI Taxonomy" id="93759"/>
    <lineage>
        <taxon>Eukaryota</taxon>
        <taxon>Viridiplantae</taxon>
        <taxon>Streptophyta</taxon>
        <taxon>Embryophyta</taxon>
        <taxon>Tracheophyta</taxon>
        <taxon>Spermatophyta</taxon>
        <taxon>Magnoliopsida</taxon>
        <taxon>eudicotyledons</taxon>
        <taxon>Gunneridae</taxon>
        <taxon>Pentapetalae</taxon>
        <taxon>rosids</taxon>
        <taxon>malvids</taxon>
        <taxon>Malvales</taxon>
        <taxon>Malvaceae</taxon>
        <taxon>Grewioideae</taxon>
        <taxon>Apeibeae</taxon>
        <taxon>Corchorus</taxon>
    </lineage>
</organism>
<dbReference type="EMBL" id="AWUE01012279">
    <property type="protein sequence ID" value="OMP09658.1"/>
    <property type="molecule type" value="Genomic_DNA"/>
</dbReference>
<reference evidence="3" key="1">
    <citation type="submission" date="2013-09" db="EMBL/GenBank/DDBJ databases">
        <title>Corchorus olitorius genome sequencing.</title>
        <authorList>
            <person name="Alam M."/>
            <person name="Haque M.S."/>
            <person name="Islam M.S."/>
            <person name="Emdad E.M."/>
            <person name="Islam M.M."/>
            <person name="Ahmed B."/>
            <person name="Halim A."/>
            <person name="Hossen Q.M.M."/>
            <person name="Hossain M.Z."/>
            <person name="Ahmed R."/>
            <person name="Khan M.M."/>
            <person name="Islam R."/>
            <person name="Rashid M.M."/>
            <person name="Khan S.A."/>
            <person name="Rahman M.S."/>
            <person name="Alam M."/>
            <person name="Yahiya A.S."/>
            <person name="Khan M.S."/>
            <person name="Azam M.S."/>
            <person name="Haque T."/>
            <person name="Lashkar M.Z.H."/>
            <person name="Akhand A.I."/>
            <person name="Morshed G."/>
            <person name="Roy S."/>
            <person name="Uddin K.S."/>
            <person name="Rabeya T."/>
            <person name="Hossain A.S."/>
            <person name="Chowdhury A."/>
            <person name="Snigdha A.R."/>
            <person name="Mortoza M.S."/>
            <person name="Matin S.A."/>
            <person name="Hoque S.M.E."/>
            <person name="Islam M.K."/>
            <person name="Roy D.K."/>
            <person name="Haider R."/>
            <person name="Moosa M.M."/>
            <person name="Elias S.M."/>
            <person name="Hasan A.M."/>
            <person name="Jahan S."/>
            <person name="Shafiuddin M."/>
            <person name="Mahmood N."/>
            <person name="Shommy N.S."/>
        </authorList>
    </citation>
    <scope>NUCLEOTIDE SEQUENCE [LARGE SCALE GENOMIC DNA]</scope>
    <source>
        <strain evidence="3">cv. O-4</strain>
    </source>
</reference>